<accession>A0ABQ9TKQ4</accession>
<comment type="caution">
    <text evidence="2">The sequence shown here is derived from an EMBL/GenBank/DDBJ whole genome shotgun (WGS) entry which is preliminary data.</text>
</comment>
<keyword evidence="3" id="KW-1185">Reference proteome</keyword>
<protein>
    <submittedName>
        <fullName evidence="2">Uncharacterized protein</fullName>
    </submittedName>
</protein>
<gene>
    <name evidence="2" type="ORF">P7K49_036618</name>
</gene>
<evidence type="ECO:0000313" key="3">
    <source>
        <dbReference type="Proteomes" id="UP001266305"/>
    </source>
</evidence>
<evidence type="ECO:0000256" key="1">
    <source>
        <dbReference type="SAM" id="MobiDB-lite"/>
    </source>
</evidence>
<feature type="compositionally biased region" description="Low complexity" evidence="1">
    <location>
        <begin position="104"/>
        <end position="115"/>
    </location>
</feature>
<sequence length="214" mass="22299">MRVEGWEGNGPAEAGKIGTECRGRCELPAGMSGCGRPWSRWGLWGVHVYGPGLQTPYLPGPELYPDAARAGGAWAAVAAAARPSILAASGHREVTGRAQGHGWAGPRSAGAEPSGSSPPPPEAGCGPETAQGWPAGAAREAPLGRGTSSVRTELRDPEADGDLCRRRGEWKPQCAGHATRRDCDCASDFRTENLCCKDASSGPQKPGFLELSQE</sequence>
<feature type="region of interest" description="Disordered" evidence="1">
    <location>
        <begin position="92"/>
        <end position="179"/>
    </location>
</feature>
<name>A0ABQ9TKQ4_SAGOE</name>
<reference evidence="2 3" key="1">
    <citation type="submission" date="2023-05" db="EMBL/GenBank/DDBJ databases">
        <title>B98-5 Cell Line De Novo Hybrid Assembly: An Optical Mapping Approach.</title>
        <authorList>
            <person name="Kananen K."/>
            <person name="Auerbach J.A."/>
            <person name="Kautto E."/>
            <person name="Blachly J.S."/>
        </authorList>
    </citation>
    <scope>NUCLEOTIDE SEQUENCE [LARGE SCALE GENOMIC DNA]</scope>
    <source>
        <strain evidence="2">B95-8</strain>
        <tissue evidence="2">Cell line</tissue>
    </source>
</reference>
<dbReference type="EMBL" id="JASSZA010000021">
    <property type="protein sequence ID" value="KAK2085318.1"/>
    <property type="molecule type" value="Genomic_DNA"/>
</dbReference>
<proteinExistence type="predicted"/>
<organism evidence="2 3">
    <name type="scientific">Saguinus oedipus</name>
    <name type="common">Cotton-top tamarin</name>
    <name type="synonym">Oedipomidas oedipus</name>
    <dbReference type="NCBI Taxonomy" id="9490"/>
    <lineage>
        <taxon>Eukaryota</taxon>
        <taxon>Metazoa</taxon>
        <taxon>Chordata</taxon>
        <taxon>Craniata</taxon>
        <taxon>Vertebrata</taxon>
        <taxon>Euteleostomi</taxon>
        <taxon>Mammalia</taxon>
        <taxon>Eutheria</taxon>
        <taxon>Euarchontoglires</taxon>
        <taxon>Primates</taxon>
        <taxon>Haplorrhini</taxon>
        <taxon>Platyrrhini</taxon>
        <taxon>Cebidae</taxon>
        <taxon>Callitrichinae</taxon>
        <taxon>Saguinus</taxon>
    </lineage>
</organism>
<dbReference type="Proteomes" id="UP001266305">
    <property type="component" value="Unassembled WGS sequence"/>
</dbReference>
<evidence type="ECO:0000313" key="2">
    <source>
        <dbReference type="EMBL" id="KAK2085318.1"/>
    </source>
</evidence>
<feature type="compositionally biased region" description="Basic and acidic residues" evidence="1">
    <location>
        <begin position="152"/>
        <end position="170"/>
    </location>
</feature>